<reference evidence="1" key="3">
    <citation type="submission" date="2025-09" db="UniProtKB">
        <authorList>
            <consortium name="Ensembl"/>
        </authorList>
    </citation>
    <scope>IDENTIFICATION</scope>
</reference>
<accession>A0A667WI61</accession>
<evidence type="ECO:0000313" key="2">
    <source>
        <dbReference type="Proteomes" id="UP000472263"/>
    </source>
</evidence>
<dbReference type="PANTHER" id="PTHR33887:SF1">
    <property type="entry name" value="GENE 867-RELATED"/>
    <property type="match status" value="1"/>
</dbReference>
<proteinExistence type="predicted"/>
<dbReference type="Proteomes" id="UP000472263">
    <property type="component" value="Chromosome 9"/>
</dbReference>
<evidence type="ECO:0000313" key="1">
    <source>
        <dbReference type="Ensembl" id="ENSMMDP00005001243.1"/>
    </source>
</evidence>
<dbReference type="AlphaFoldDB" id="A0A667WI61"/>
<dbReference type="Ensembl" id="ENSMMDT00005001267.1">
    <property type="protein sequence ID" value="ENSMMDP00005001243.1"/>
    <property type="gene ID" value="ENSMMDG00005000717.1"/>
</dbReference>
<dbReference type="InParanoid" id="A0A667WI61"/>
<organism evidence="1 2">
    <name type="scientific">Myripristis murdjan</name>
    <name type="common">pinecone soldierfish</name>
    <dbReference type="NCBI Taxonomy" id="586833"/>
    <lineage>
        <taxon>Eukaryota</taxon>
        <taxon>Metazoa</taxon>
        <taxon>Chordata</taxon>
        <taxon>Craniata</taxon>
        <taxon>Vertebrata</taxon>
        <taxon>Euteleostomi</taxon>
        <taxon>Actinopterygii</taxon>
        <taxon>Neopterygii</taxon>
        <taxon>Teleostei</taxon>
        <taxon>Neoteleostei</taxon>
        <taxon>Acanthomorphata</taxon>
        <taxon>Holocentriformes</taxon>
        <taxon>Holocentridae</taxon>
        <taxon>Myripristis</taxon>
    </lineage>
</organism>
<reference evidence="1" key="2">
    <citation type="submission" date="2025-08" db="UniProtKB">
        <authorList>
            <consortium name="Ensembl"/>
        </authorList>
    </citation>
    <scope>IDENTIFICATION</scope>
</reference>
<reference evidence="1" key="1">
    <citation type="submission" date="2019-06" db="EMBL/GenBank/DDBJ databases">
        <authorList>
            <consortium name="Wellcome Sanger Institute Data Sharing"/>
        </authorList>
    </citation>
    <scope>NUCLEOTIDE SEQUENCE [LARGE SCALE GENOMIC DNA]</scope>
</reference>
<protein>
    <submittedName>
        <fullName evidence="1">Uncharacterized protein</fullName>
    </submittedName>
</protein>
<dbReference type="PANTHER" id="PTHR33887">
    <property type="entry name" value="PB1 DOMAIN-CONTAINING PROTEIN"/>
    <property type="match status" value="1"/>
</dbReference>
<dbReference type="Pfam" id="PF15874">
    <property type="entry name" value="Il2rg"/>
    <property type="match status" value="1"/>
</dbReference>
<dbReference type="InterPro" id="IPR039471">
    <property type="entry name" value="CXorf65-like"/>
</dbReference>
<keyword evidence="2" id="KW-1185">Reference proteome</keyword>
<name>A0A667WI61_9TELE</name>
<sequence>MLPADCVALMDSSGAVMNLEEKQHSVDLASNLLTERQNYILLRVCRDDHEGQKYVSLLNNMSLSHPELTGNNKLITSISPQNHHHTGLISRHGALWSIIKNFFNYIHLNK</sequence>
<dbReference type="GeneTree" id="ENSGT00940000178089"/>